<feature type="signal peptide" evidence="3">
    <location>
        <begin position="1"/>
        <end position="23"/>
    </location>
</feature>
<name>A0A2J7QSE8_9NEOP</name>
<protein>
    <recommendedName>
        <fullName evidence="6">Cuticle protein 6</fullName>
    </recommendedName>
</protein>
<keyword evidence="1" id="KW-0193">Cuticle</keyword>
<dbReference type="InterPro" id="IPR000618">
    <property type="entry name" value="Insect_cuticle"/>
</dbReference>
<dbReference type="PANTHER" id="PTHR10380:SF238">
    <property type="entry name" value="CUTICULAR PROTEIN 65EA-RELATED"/>
    <property type="match status" value="1"/>
</dbReference>
<evidence type="ECO:0008006" key="6">
    <source>
        <dbReference type="Google" id="ProtNLM"/>
    </source>
</evidence>
<dbReference type="PROSITE" id="PS51155">
    <property type="entry name" value="CHIT_BIND_RR_2"/>
    <property type="match status" value="1"/>
</dbReference>
<dbReference type="Proteomes" id="UP000235965">
    <property type="component" value="Unassembled WGS sequence"/>
</dbReference>
<evidence type="ECO:0000256" key="2">
    <source>
        <dbReference type="SAM" id="MobiDB-lite"/>
    </source>
</evidence>
<keyword evidence="3" id="KW-0732">Signal</keyword>
<proteinExistence type="predicted"/>
<dbReference type="STRING" id="105785.A0A2J7QSE8"/>
<evidence type="ECO:0000256" key="3">
    <source>
        <dbReference type="SAM" id="SignalP"/>
    </source>
</evidence>
<dbReference type="GO" id="GO:0062129">
    <property type="term" value="C:chitin-based extracellular matrix"/>
    <property type="evidence" value="ECO:0007669"/>
    <property type="project" value="TreeGrafter"/>
</dbReference>
<reference evidence="4 5" key="1">
    <citation type="submission" date="2017-12" db="EMBL/GenBank/DDBJ databases">
        <title>Hemimetabolous genomes reveal molecular basis of termite eusociality.</title>
        <authorList>
            <person name="Harrison M.C."/>
            <person name="Jongepier E."/>
            <person name="Robertson H.M."/>
            <person name="Arning N."/>
            <person name="Bitard-Feildel T."/>
            <person name="Chao H."/>
            <person name="Childers C.P."/>
            <person name="Dinh H."/>
            <person name="Doddapaneni H."/>
            <person name="Dugan S."/>
            <person name="Gowin J."/>
            <person name="Greiner C."/>
            <person name="Han Y."/>
            <person name="Hu H."/>
            <person name="Hughes D.S.T."/>
            <person name="Huylmans A.-K."/>
            <person name="Kemena C."/>
            <person name="Kremer L.P.M."/>
            <person name="Lee S.L."/>
            <person name="Lopez-Ezquerra A."/>
            <person name="Mallet L."/>
            <person name="Monroy-Kuhn J.M."/>
            <person name="Moser A."/>
            <person name="Murali S.C."/>
            <person name="Muzny D.M."/>
            <person name="Otani S."/>
            <person name="Piulachs M.-D."/>
            <person name="Poelchau M."/>
            <person name="Qu J."/>
            <person name="Schaub F."/>
            <person name="Wada-Katsumata A."/>
            <person name="Worley K.C."/>
            <person name="Xie Q."/>
            <person name="Ylla G."/>
            <person name="Poulsen M."/>
            <person name="Gibbs R.A."/>
            <person name="Schal C."/>
            <person name="Richards S."/>
            <person name="Belles X."/>
            <person name="Korb J."/>
            <person name="Bornberg-Bauer E."/>
        </authorList>
    </citation>
    <scope>NUCLEOTIDE SEQUENCE [LARGE SCALE GENOMIC DNA]</scope>
    <source>
        <tissue evidence="4">Whole body</tissue>
    </source>
</reference>
<dbReference type="EMBL" id="NEVH01011876">
    <property type="protein sequence ID" value="PNF31496.1"/>
    <property type="molecule type" value="Genomic_DNA"/>
</dbReference>
<dbReference type="Pfam" id="PF00379">
    <property type="entry name" value="Chitin_bind_4"/>
    <property type="match status" value="1"/>
</dbReference>
<dbReference type="PANTHER" id="PTHR10380">
    <property type="entry name" value="CUTICLE PROTEIN"/>
    <property type="match status" value="1"/>
</dbReference>
<dbReference type="InterPro" id="IPR050468">
    <property type="entry name" value="Cuticle_Struct_Prot"/>
</dbReference>
<feature type="chain" id="PRO_5014332255" description="Cuticle protein 6" evidence="3">
    <location>
        <begin position="24"/>
        <end position="236"/>
    </location>
</feature>
<dbReference type="AlphaFoldDB" id="A0A2J7QSE8"/>
<feature type="region of interest" description="Disordered" evidence="2">
    <location>
        <begin position="113"/>
        <end position="148"/>
    </location>
</feature>
<comment type="caution">
    <text evidence="4">The sequence shown here is derived from an EMBL/GenBank/DDBJ whole genome shotgun (WGS) entry which is preliminary data.</text>
</comment>
<feature type="compositionally biased region" description="Low complexity" evidence="2">
    <location>
        <begin position="124"/>
        <end position="138"/>
    </location>
</feature>
<accession>A0A2J7QSE8</accession>
<evidence type="ECO:0000256" key="1">
    <source>
        <dbReference type="PROSITE-ProRule" id="PRU00497"/>
    </source>
</evidence>
<dbReference type="InParanoid" id="A0A2J7QSE8"/>
<dbReference type="GO" id="GO:0008010">
    <property type="term" value="F:structural constituent of chitin-based larval cuticle"/>
    <property type="evidence" value="ECO:0007669"/>
    <property type="project" value="TreeGrafter"/>
</dbReference>
<organism evidence="4 5">
    <name type="scientific">Cryptotermes secundus</name>
    <dbReference type="NCBI Taxonomy" id="105785"/>
    <lineage>
        <taxon>Eukaryota</taxon>
        <taxon>Metazoa</taxon>
        <taxon>Ecdysozoa</taxon>
        <taxon>Arthropoda</taxon>
        <taxon>Hexapoda</taxon>
        <taxon>Insecta</taxon>
        <taxon>Pterygota</taxon>
        <taxon>Neoptera</taxon>
        <taxon>Polyneoptera</taxon>
        <taxon>Dictyoptera</taxon>
        <taxon>Blattodea</taxon>
        <taxon>Blattoidea</taxon>
        <taxon>Termitoidae</taxon>
        <taxon>Kalotermitidae</taxon>
        <taxon>Cryptotermitinae</taxon>
        <taxon>Cryptotermes</taxon>
    </lineage>
</organism>
<gene>
    <name evidence="4" type="ORF">B7P43_G00772</name>
</gene>
<keyword evidence="5" id="KW-1185">Reference proteome</keyword>
<evidence type="ECO:0000313" key="4">
    <source>
        <dbReference type="EMBL" id="PNF31496.1"/>
    </source>
</evidence>
<evidence type="ECO:0000313" key="5">
    <source>
        <dbReference type="Proteomes" id="UP000235965"/>
    </source>
</evidence>
<dbReference type="OrthoDB" id="6597363at2759"/>
<dbReference type="FunCoup" id="A0A2J7QSE8">
    <property type="interactions" value="18"/>
</dbReference>
<feature type="region of interest" description="Disordered" evidence="2">
    <location>
        <begin position="192"/>
        <end position="236"/>
    </location>
</feature>
<sequence>MEMHWCVGMSALLMMCAAVSVNAQYQEPYENQQGPSHYDQPQRPLPVILMHKQALAQDGSFNYAFAADNGLQQGESISPDGTRRGSYSYVDPNGKKISVKYTAGKEGFRILEGDHLPKAPPAPVAAAPAPVPQGAFAPRPSHYSAAPSYPTTGYQGAGTNAVFRAQEGGPYYKVYDEYENKSAFKSPYQATAPASFPAAEQRRPPTQYGRSNAQPDAEGRQEPHTFGGGYAFQFSG</sequence>